<evidence type="ECO:0000259" key="8">
    <source>
        <dbReference type="Pfam" id="PF06278"/>
    </source>
</evidence>
<reference evidence="11" key="1">
    <citation type="submission" date="2021-08" db="EMBL/GenBank/DDBJ databases">
        <title>WGS assembly of Ceratopteris richardii.</title>
        <authorList>
            <person name="Marchant D.B."/>
            <person name="Chen G."/>
            <person name="Jenkins J."/>
            <person name="Shu S."/>
            <person name="Leebens-Mack J."/>
            <person name="Grimwood J."/>
            <person name="Schmutz J."/>
            <person name="Soltis P."/>
            <person name="Soltis D."/>
            <person name="Chen Z.-H."/>
        </authorList>
    </citation>
    <scope>NUCLEOTIDE SEQUENCE</scope>
    <source>
        <strain evidence="11">Whitten #5841</strain>
        <tissue evidence="11">Leaf</tissue>
    </source>
</reference>
<dbReference type="PANTHER" id="PTHR14324:SF3">
    <property type="entry name" value="CONDENSIN-2 COMPLEX SUBUNIT H2"/>
    <property type="match status" value="1"/>
</dbReference>
<protein>
    <recommendedName>
        <fullName evidence="3">Condensin-2 complex subunit H2</fullName>
    </recommendedName>
    <alternativeName>
        <fullName evidence="6">Non-SMC condensin II complex subunit H2</fullName>
    </alternativeName>
</protein>
<feature type="domain" description="Condensin II complex subunit H2 N-terminal" evidence="8">
    <location>
        <begin position="8"/>
        <end position="123"/>
    </location>
</feature>
<keyword evidence="5" id="KW-0539">Nucleus</keyword>
<feature type="region of interest" description="Disordered" evidence="7">
    <location>
        <begin position="693"/>
        <end position="729"/>
    </location>
</feature>
<evidence type="ECO:0000256" key="3">
    <source>
        <dbReference type="ARBA" id="ARBA00016903"/>
    </source>
</evidence>
<dbReference type="Pfam" id="PF16869">
    <property type="entry name" value="CNDH2_M"/>
    <property type="match status" value="1"/>
</dbReference>
<keyword evidence="4" id="KW-0226">DNA condensation</keyword>
<keyword evidence="12" id="KW-1185">Reference proteome</keyword>
<dbReference type="GO" id="GO:0000796">
    <property type="term" value="C:condensin complex"/>
    <property type="evidence" value="ECO:0007669"/>
    <property type="project" value="TreeGrafter"/>
</dbReference>
<evidence type="ECO:0000259" key="10">
    <source>
        <dbReference type="Pfam" id="PF16869"/>
    </source>
</evidence>
<dbReference type="Proteomes" id="UP000825935">
    <property type="component" value="Chromosome 34"/>
</dbReference>
<dbReference type="OMA" id="FDPPEHK"/>
<dbReference type="InterPro" id="IPR031719">
    <property type="entry name" value="H2_M"/>
</dbReference>
<comment type="subcellular location">
    <subcellularLocation>
        <location evidence="1">Nucleus</location>
    </subcellularLocation>
</comment>
<name>A0A8T2QLK2_CERRI</name>
<evidence type="ECO:0000313" key="12">
    <source>
        <dbReference type="Proteomes" id="UP000825935"/>
    </source>
</evidence>
<proteinExistence type="inferred from homology"/>
<dbReference type="AlphaFoldDB" id="A0A8T2QLK2"/>
<dbReference type="EMBL" id="CM035439">
    <property type="protein sequence ID" value="KAH7284131.1"/>
    <property type="molecule type" value="Genomic_DNA"/>
</dbReference>
<dbReference type="GO" id="GO:0003682">
    <property type="term" value="F:chromatin binding"/>
    <property type="evidence" value="ECO:0007669"/>
    <property type="project" value="TreeGrafter"/>
</dbReference>
<evidence type="ECO:0000256" key="4">
    <source>
        <dbReference type="ARBA" id="ARBA00023067"/>
    </source>
</evidence>
<feature type="region of interest" description="Disordered" evidence="7">
    <location>
        <begin position="408"/>
        <end position="434"/>
    </location>
</feature>
<feature type="domain" description="Condensin-2 complex subunit H2 C-terminal" evidence="9">
    <location>
        <begin position="478"/>
        <end position="617"/>
    </location>
</feature>
<evidence type="ECO:0000256" key="7">
    <source>
        <dbReference type="SAM" id="MobiDB-lite"/>
    </source>
</evidence>
<feature type="compositionally biased region" description="Basic residues" evidence="7">
    <location>
        <begin position="624"/>
        <end position="637"/>
    </location>
</feature>
<feature type="region of interest" description="Disordered" evidence="7">
    <location>
        <begin position="326"/>
        <end position="355"/>
    </location>
</feature>
<feature type="compositionally biased region" description="Polar residues" evidence="7">
    <location>
        <begin position="235"/>
        <end position="252"/>
    </location>
</feature>
<dbReference type="Pfam" id="PF16858">
    <property type="entry name" value="CNDH2_C"/>
    <property type="match status" value="1"/>
</dbReference>
<dbReference type="OrthoDB" id="10038475at2759"/>
<dbReference type="Pfam" id="PF06278">
    <property type="entry name" value="CNDH2_N"/>
    <property type="match status" value="1"/>
</dbReference>
<evidence type="ECO:0000256" key="2">
    <source>
        <dbReference type="ARBA" id="ARBA00007844"/>
    </source>
</evidence>
<comment type="caution">
    <text evidence="11">The sequence shown here is derived from an EMBL/GenBank/DDBJ whole genome shotgun (WGS) entry which is preliminary data.</text>
</comment>
<organism evidence="11 12">
    <name type="scientific">Ceratopteris richardii</name>
    <name type="common">Triangle waterfern</name>
    <dbReference type="NCBI Taxonomy" id="49495"/>
    <lineage>
        <taxon>Eukaryota</taxon>
        <taxon>Viridiplantae</taxon>
        <taxon>Streptophyta</taxon>
        <taxon>Embryophyta</taxon>
        <taxon>Tracheophyta</taxon>
        <taxon>Polypodiopsida</taxon>
        <taxon>Polypodiidae</taxon>
        <taxon>Polypodiales</taxon>
        <taxon>Pteridineae</taxon>
        <taxon>Pteridaceae</taxon>
        <taxon>Parkerioideae</taxon>
        <taxon>Ceratopteris</taxon>
    </lineage>
</organism>
<dbReference type="GO" id="GO:0005634">
    <property type="term" value="C:nucleus"/>
    <property type="evidence" value="ECO:0007669"/>
    <property type="project" value="UniProtKB-SubCell"/>
</dbReference>
<feature type="region of interest" description="Disordered" evidence="7">
    <location>
        <begin position="231"/>
        <end position="252"/>
    </location>
</feature>
<feature type="region of interest" description="Disordered" evidence="7">
    <location>
        <begin position="619"/>
        <end position="642"/>
    </location>
</feature>
<comment type="similarity">
    <text evidence="2">Belongs to the CND2 H2 (condensin-2 subunit 2) family.</text>
</comment>
<evidence type="ECO:0000256" key="1">
    <source>
        <dbReference type="ARBA" id="ARBA00004123"/>
    </source>
</evidence>
<dbReference type="InterPro" id="IPR031737">
    <property type="entry name" value="CNDH2_C"/>
</dbReference>
<gene>
    <name evidence="11" type="ORF">KP509_34G040300</name>
</gene>
<evidence type="ECO:0000256" key="6">
    <source>
        <dbReference type="ARBA" id="ARBA00030479"/>
    </source>
</evidence>
<feature type="compositionally biased region" description="Basic residues" evidence="7">
    <location>
        <begin position="339"/>
        <end position="350"/>
    </location>
</feature>
<evidence type="ECO:0000259" key="9">
    <source>
        <dbReference type="Pfam" id="PF16858"/>
    </source>
</evidence>
<evidence type="ECO:0000256" key="5">
    <source>
        <dbReference type="ARBA" id="ARBA00023242"/>
    </source>
</evidence>
<accession>A0A8T2QLK2</accession>
<dbReference type="PANTHER" id="PTHR14324">
    <property type="entry name" value="CONDENSIN-2 COMPLEX SUBUNIT H2"/>
    <property type="match status" value="1"/>
</dbReference>
<evidence type="ECO:0000313" key="11">
    <source>
        <dbReference type="EMBL" id="KAH7284131.1"/>
    </source>
</evidence>
<sequence length="729" mass="81642">MEKDEEPRYVHLLQPNRDLAANWAVDVARELEAYLAGLSLSSVPDDGGHDSFNFAEAALLIQGSIQVYSRKVEYLYALVLQALEFIANKKQTERGNSSIQENGKDADIVEDEEDDFLNLDDVPEERNIDIIDEQKEPSCVTPAVRPPACLLVVEGDSADLSGDAGELASYQISTSSLHKNFLLLDPCDAKFVDEYWRENTRIQESRDAHHASNAPLHRNFRIGEPVIQSEHANQEKASSGSAQKGRTAQITPRRSDALIFDSAADHGNHDDGGLTAWMDTQNGDFENHDIADDHEADGNIGFDYPDQGYDQDDNEDEMPDPWAPLNPHMPGTLPVVPFRKGRPNTRRKSRKPCERSQEPLVYELGRIWQSLEILEREAWRTKQSEEPPPYEKLRSSFTVKRAPLIGAEWTFDRSDNDSDHEDSRSDDGFGGPQEAAMYQPEVVDDFGSQNLSQQQTSQSVDDIGGSNIYRELDDASQLEELCQAQLDAVLKKHSESEKLTELANRVGNWNKKIEKSLAIEDTHPPFDIHAYGERILNKFSFENEDMHANGDEKPFTCIVAGLEKHEVARTFAALLQLVNNGNVALDKGSKSNVPKCFTAEHPFTVKLLSSKKHHEEMLQYRAPSSRKQKGSARKKGKSLPLQDDEFDENLESCFKNNDGKGSFSPTSSRPFLGLAKGRRLSGRFGRSEIEREVSGGLSITSPIGKSNTPEGKRRRRRQSLKSVQVRLAG</sequence>
<dbReference type="InterPro" id="IPR009378">
    <property type="entry name" value="H2_N"/>
</dbReference>
<dbReference type="GO" id="GO:0010032">
    <property type="term" value="P:meiotic chromosome condensation"/>
    <property type="evidence" value="ECO:0007669"/>
    <property type="project" value="TreeGrafter"/>
</dbReference>
<feature type="compositionally biased region" description="Polar residues" evidence="7">
    <location>
        <begin position="697"/>
        <end position="709"/>
    </location>
</feature>
<feature type="compositionally biased region" description="Basic and acidic residues" evidence="7">
    <location>
        <begin position="410"/>
        <end position="427"/>
    </location>
</feature>
<dbReference type="GO" id="GO:0051306">
    <property type="term" value="P:mitotic sister chromatid separation"/>
    <property type="evidence" value="ECO:0007669"/>
    <property type="project" value="TreeGrafter"/>
</dbReference>
<feature type="domain" description="Condensin II complex subunit H2 middle" evidence="10">
    <location>
        <begin position="145"/>
        <end position="316"/>
    </location>
</feature>
<dbReference type="InterPro" id="IPR031739">
    <property type="entry name" value="Ncaph2"/>
</dbReference>